<name>A0A443ZQI4_9PSED</name>
<comment type="caution">
    <text evidence="1">The sequence shown here is derived from an EMBL/GenBank/DDBJ whole genome shotgun (WGS) entry which is preliminary data.</text>
</comment>
<reference evidence="1 2" key="1">
    <citation type="submission" date="2018-06" db="EMBL/GenBank/DDBJ databases">
        <title>Bacteria isolated from soil of Wuhan.</title>
        <authorList>
            <person name="Wei X."/>
            <person name="Chunhua H."/>
        </authorList>
    </citation>
    <scope>NUCLEOTIDE SEQUENCE [LARGE SCALE GENOMIC DNA]</scope>
    <source>
        <strain evidence="2">xwS2</strain>
    </source>
</reference>
<dbReference type="EMBL" id="QJRG01000047">
    <property type="protein sequence ID" value="RWU21354.1"/>
    <property type="molecule type" value="Genomic_DNA"/>
</dbReference>
<sequence length="357" mass="39675">MTNVDHIDGLFSPSYAQAREKFMAAASARGLAVDTFELGLKGAENETLATDVVFDGPRDASKLLIVLSGVHGVEGFPGSAVQTGALALDARKPDDTAILYVHAINPHGFSHLRRVTQENVDLNRNFIRFDAPLPQNDGYHEIHEALLPAQWPPQDDQALEQYRQTHGNKKFQCAVSLGQYQYPDGMFFGGQAPTWSNNTFRQILRTYAANANVIASVDVHTGLGPYGYGEKIFASHDIDTLEKARHWWGDITDVHAGSSTSVPMSGPIQVAISEECTAARHIGICLEFGTYPIENMITTLRADHWVFRHHQQHTAQSCEITQQLKALFYPEHTNWKTPVWTQASTVINQALQGLERW</sequence>
<dbReference type="AlphaFoldDB" id="A0A443ZQI4"/>
<organism evidence="1 2">
    <name type="scientific">Pseudomonas alkylphenolica</name>
    <dbReference type="NCBI Taxonomy" id="237609"/>
    <lineage>
        <taxon>Bacteria</taxon>
        <taxon>Pseudomonadati</taxon>
        <taxon>Pseudomonadota</taxon>
        <taxon>Gammaproteobacteria</taxon>
        <taxon>Pseudomonadales</taxon>
        <taxon>Pseudomonadaceae</taxon>
        <taxon>Pseudomonas</taxon>
    </lineage>
</organism>
<gene>
    <name evidence="1" type="ORF">DM813_19425</name>
</gene>
<protein>
    <submittedName>
        <fullName evidence="1">DUF2817 domain-containing protein</fullName>
    </submittedName>
</protein>
<dbReference type="RefSeq" id="WP_128324956.1">
    <property type="nucleotide sequence ID" value="NZ_QJRG01000047.1"/>
</dbReference>
<evidence type="ECO:0000313" key="2">
    <source>
        <dbReference type="Proteomes" id="UP000288983"/>
    </source>
</evidence>
<evidence type="ECO:0000313" key="1">
    <source>
        <dbReference type="EMBL" id="RWU21354.1"/>
    </source>
</evidence>
<dbReference type="Pfam" id="PF10994">
    <property type="entry name" value="DUF2817"/>
    <property type="match status" value="1"/>
</dbReference>
<dbReference type="SUPFAM" id="SSF53187">
    <property type="entry name" value="Zn-dependent exopeptidases"/>
    <property type="match status" value="1"/>
</dbReference>
<dbReference type="InterPro" id="IPR021259">
    <property type="entry name" value="DUF2817"/>
</dbReference>
<dbReference type="Gene3D" id="3.40.630.10">
    <property type="entry name" value="Zn peptidases"/>
    <property type="match status" value="1"/>
</dbReference>
<proteinExistence type="predicted"/>
<accession>A0A443ZQI4</accession>
<dbReference type="CDD" id="cd06233">
    <property type="entry name" value="M14-like"/>
    <property type="match status" value="1"/>
</dbReference>
<dbReference type="OrthoDB" id="4014363at2"/>
<dbReference type="Proteomes" id="UP000288983">
    <property type="component" value="Unassembled WGS sequence"/>
</dbReference>